<dbReference type="RefSeq" id="WP_109725276.1">
    <property type="nucleotide sequence ID" value="NZ_QGDI01000001.1"/>
</dbReference>
<dbReference type="SUPFAM" id="SSF46785">
    <property type="entry name" value="Winged helix' DNA-binding domain"/>
    <property type="match status" value="1"/>
</dbReference>
<comment type="similarity">
    <text evidence="1">Belongs to the LysR transcriptional regulatory family.</text>
</comment>
<organism evidence="6 7">
    <name type="scientific">Ruminococcus flavefaciens</name>
    <dbReference type="NCBI Taxonomy" id="1265"/>
    <lineage>
        <taxon>Bacteria</taxon>
        <taxon>Bacillati</taxon>
        <taxon>Bacillota</taxon>
        <taxon>Clostridia</taxon>
        <taxon>Eubacteriales</taxon>
        <taxon>Oscillospiraceae</taxon>
        <taxon>Ruminococcus</taxon>
    </lineage>
</organism>
<dbReference type="CDD" id="cd05466">
    <property type="entry name" value="PBP2_LTTR_substrate"/>
    <property type="match status" value="1"/>
</dbReference>
<dbReference type="PROSITE" id="PS50931">
    <property type="entry name" value="HTH_LYSR"/>
    <property type="match status" value="1"/>
</dbReference>
<gene>
    <name evidence="6" type="ORF">IE37_00389</name>
</gene>
<dbReference type="Gene3D" id="1.10.10.10">
    <property type="entry name" value="Winged helix-like DNA-binding domain superfamily/Winged helix DNA-binding domain"/>
    <property type="match status" value="1"/>
</dbReference>
<dbReference type="Gene3D" id="3.40.190.290">
    <property type="match status" value="1"/>
</dbReference>
<dbReference type="Proteomes" id="UP000245720">
    <property type="component" value="Unassembled WGS sequence"/>
</dbReference>
<dbReference type="PANTHER" id="PTHR30419:SF25">
    <property type="entry name" value="HTH-TYPE TRANSCRIPTIONAL REGULATOR YTLI"/>
    <property type="match status" value="1"/>
</dbReference>
<evidence type="ECO:0000259" key="5">
    <source>
        <dbReference type="PROSITE" id="PS50931"/>
    </source>
</evidence>
<keyword evidence="4" id="KW-0804">Transcription</keyword>
<dbReference type="EMBL" id="QGDI01000001">
    <property type="protein sequence ID" value="PWJ15488.1"/>
    <property type="molecule type" value="Genomic_DNA"/>
</dbReference>
<proteinExistence type="inferred from homology"/>
<dbReference type="InterPro" id="IPR050950">
    <property type="entry name" value="HTH-type_LysR_regulators"/>
</dbReference>
<dbReference type="FunFam" id="1.10.10.10:FF:000001">
    <property type="entry name" value="LysR family transcriptional regulator"/>
    <property type="match status" value="1"/>
</dbReference>
<dbReference type="GO" id="GO:0005829">
    <property type="term" value="C:cytosol"/>
    <property type="evidence" value="ECO:0007669"/>
    <property type="project" value="TreeGrafter"/>
</dbReference>
<evidence type="ECO:0000256" key="2">
    <source>
        <dbReference type="ARBA" id="ARBA00023015"/>
    </source>
</evidence>
<evidence type="ECO:0000256" key="3">
    <source>
        <dbReference type="ARBA" id="ARBA00023125"/>
    </source>
</evidence>
<dbReference type="GO" id="GO:0003700">
    <property type="term" value="F:DNA-binding transcription factor activity"/>
    <property type="evidence" value="ECO:0007669"/>
    <property type="project" value="InterPro"/>
</dbReference>
<keyword evidence="2" id="KW-0805">Transcription regulation</keyword>
<dbReference type="InterPro" id="IPR000847">
    <property type="entry name" value="LysR_HTH_N"/>
</dbReference>
<dbReference type="PANTHER" id="PTHR30419">
    <property type="entry name" value="HTH-TYPE TRANSCRIPTIONAL REGULATOR YBHD"/>
    <property type="match status" value="1"/>
</dbReference>
<reference evidence="6 7" key="1">
    <citation type="submission" date="2018-05" db="EMBL/GenBank/DDBJ databases">
        <title>The Hungate 1000. A catalogue of reference genomes from the rumen microbiome.</title>
        <authorList>
            <person name="Kelly W."/>
        </authorList>
    </citation>
    <scope>NUCLEOTIDE SEQUENCE [LARGE SCALE GENOMIC DNA]</scope>
    <source>
        <strain evidence="6 7">SAb67</strain>
    </source>
</reference>
<evidence type="ECO:0000256" key="4">
    <source>
        <dbReference type="ARBA" id="ARBA00023163"/>
    </source>
</evidence>
<feature type="domain" description="HTH lysR-type" evidence="5">
    <location>
        <begin position="1"/>
        <end position="57"/>
    </location>
</feature>
<dbReference type="Pfam" id="PF03466">
    <property type="entry name" value="LysR_substrate"/>
    <property type="match status" value="1"/>
</dbReference>
<dbReference type="InterPro" id="IPR036388">
    <property type="entry name" value="WH-like_DNA-bd_sf"/>
</dbReference>
<accession>A0A315Y674</accession>
<evidence type="ECO:0000313" key="6">
    <source>
        <dbReference type="EMBL" id="PWJ15488.1"/>
    </source>
</evidence>
<protein>
    <submittedName>
        <fullName evidence="6">DNA-binding transcriptional LysR family regulator</fullName>
    </submittedName>
</protein>
<dbReference type="GO" id="GO:0003677">
    <property type="term" value="F:DNA binding"/>
    <property type="evidence" value="ECO:0007669"/>
    <property type="project" value="UniProtKB-KW"/>
</dbReference>
<comment type="caution">
    <text evidence="6">The sequence shown here is derived from an EMBL/GenBank/DDBJ whole genome shotgun (WGS) entry which is preliminary data.</text>
</comment>
<dbReference type="PRINTS" id="PR00039">
    <property type="entry name" value="HTHLYSR"/>
</dbReference>
<dbReference type="InterPro" id="IPR036390">
    <property type="entry name" value="WH_DNA-bd_sf"/>
</dbReference>
<keyword evidence="3 6" id="KW-0238">DNA-binding</keyword>
<sequence length="290" mass="32949">MLKQIRYFQSVVRLGSFTAAAEEHYISQSAISQQIKALEEELGVTLLERKKRSFTLTPAGEFFYKKSLVLVADYDNIVRELQKVSGNSGELLKVGLLKGYSGKEFNSAVSEFTVQYPDVTVEVTHGNHDALYALLRNGEIDIVLNDQRRAFSDEYVNIVLDIREYYVEISANSPLAQLDEVEISDLKNTPLILLSSPDQQETERSFYANDLGFQSEIYFTEYIDDALMQVIQGNGFMPIEGSGEAVQTTTKALRLLRNGKPIIRRYCAFMKADNPKKHTNEFIEILKKQF</sequence>
<name>A0A315Y674_RUMFL</name>
<dbReference type="SUPFAM" id="SSF53850">
    <property type="entry name" value="Periplasmic binding protein-like II"/>
    <property type="match status" value="1"/>
</dbReference>
<dbReference type="Pfam" id="PF00126">
    <property type="entry name" value="HTH_1"/>
    <property type="match status" value="1"/>
</dbReference>
<dbReference type="InterPro" id="IPR005119">
    <property type="entry name" value="LysR_subst-bd"/>
</dbReference>
<dbReference type="AlphaFoldDB" id="A0A315Y674"/>
<evidence type="ECO:0000313" key="7">
    <source>
        <dbReference type="Proteomes" id="UP000245720"/>
    </source>
</evidence>
<evidence type="ECO:0000256" key="1">
    <source>
        <dbReference type="ARBA" id="ARBA00009437"/>
    </source>
</evidence>
<dbReference type="OrthoDB" id="108771at2"/>